<organism evidence="2 3">
    <name type="scientific">Catenulispora yoronensis</name>
    <dbReference type="NCBI Taxonomy" id="450799"/>
    <lineage>
        <taxon>Bacteria</taxon>
        <taxon>Bacillati</taxon>
        <taxon>Actinomycetota</taxon>
        <taxon>Actinomycetes</taxon>
        <taxon>Catenulisporales</taxon>
        <taxon>Catenulisporaceae</taxon>
        <taxon>Catenulispora</taxon>
    </lineage>
</organism>
<reference evidence="3" key="1">
    <citation type="journal article" date="2019" name="Int. J. Syst. Evol. Microbiol.">
        <title>The Global Catalogue of Microorganisms (GCM) 10K type strain sequencing project: providing services to taxonomists for standard genome sequencing and annotation.</title>
        <authorList>
            <consortium name="The Broad Institute Genomics Platform"/>
            <consortium name="The Broad Institute Genome Sequencing Center for Infectious Disease"/>
            <person name="Wu L."/>
            <person name="Ma J."/>
        </authorList>
    </citation>
    <scope>NUCLEOTIDE SEQUENCE [LARGE SCALE GENOMIC DNA]</scope>
    <source>
        <strain evidence="3">JCM 16014</strain>
    </source>
</reference>
<keyword evidence="1" id="KW-0812">Transmembrane</keyword>
<feature type="transmembrane region" description="Helical" evidence="1">
    <location>
        <begin position="20"/>
        <end position="41"/>
    </location>
</feature>
<evidence type="ECO:0000313" key="3">
    <source>
        <dbReference type="Proteomes" id="UP001500751"/>
    </source>
</evidence>
<evidence type="ECO:0008006" key="4">
    <source>
        <dbReference type="Google" id="ProtNLM"/>
    </source>
</evidence>
<protein>
    <recommendedName>
        <fullName evidence="4">DUF2637 domain-containing protein</fullName>
    </recommendedName>
</protein>
<dbReference type="EMBL" id="BAAAQN010000010">
    <property type="protein sequence ID" value="GAA2024995.1"/>
    <property type="molecule type" value="Genomic_DNA"/>
</dbReference>
<name>A0ABP5FED8_9ACTN</name>
<accession>A0ABP5FED8</accession>
<sequence length="404" mass="43518">MATAVQSAGMWKFFANTMALPLGLRIFLFSFMEVALLACGTRAKENVRAGQDAGIDGVLVVVLALGSGVLASTDASTWQEVLIRLMVSIVAALLWERDLLATKYAARQDGKKPESIRWRFGWKTLAVRWGWADAGDASLADQGANRVFDQFVRATHTVNRLEQGSKQHRRAADRQAVAQAKLMSYARLNTDLTQLMRTLGEVATTEGLTMLGVEAEPSGFGAPAVGDASVETLVADTDWEQPRVSNGYAAEQLNLPASFSPAFSVPAPRVAEPQLNGWEGMAAESMAAEPPVPMPMSVPMPVPVAAQVTDQNGALAPTEPGEPYAEPTPTEAWPTAADVNGGAQTLDHRSARLARQIVGQWPDDSRVTQRAFLAEFRKHKPISNKDGAALHRYAVESIEPEESG</sequence>
<proteinExistence type="predicted"/>
<evidence type="ECO:0000313" key="2">
    <source>
        <dbReference type="EMBL" id="GAA2024995.1"/>
    </source>
</evidence>
<keyword evidence="1" id="KW-0472">Membrane</keyword>
<comment type="caution">
    <text evidence="2">The sequence shown here is derived from an EMBL/GenBank/DDBJ whole genome shotgun (WGS) entry which is preliminary data.</text>
</comment>
<dbReference type="Proteomes" id="UP001500751">
    <property type="component" value="Unassembled WGS sequence"/>
</dbReference>
<keyword evidence="3" id="KW-1185">Reference proteome</keyword>
<gene>
    <name evidence="2" type="ORF">GCM10009839_23740</name>
</gene>
<feature type="transmembrane region" description="Helical" evidence="1">
    <location>
        <begin position="53"/>
        <end position="71"/>
    </location>
</feature>
<evidence type="ECO:0000256" key="1">
    <source>
        <dbReference type="SAM" id="Phobius"/>
    </source>
</evidence>
<keyword evidence="1" id="KW-1133">Transmembrane helix</keyword>